<dbReference type="EMBL" id="CP023483">
    <property type="protein sequence ID" value="ATF26106.1"/>
    <property type="molecule type" value="Genomic_DNA"/>
</dbReference>
<evidence type="ECO:0000313" key="7">
    <source>
        <dbReference type="Proteomes" id="UP000243591"/>
    </source>
</evidence>
<dbReference type="RefSeq" id="WP_029091500.1">
    <property type="nucleotide sequence ID" value="NZ_CBCPHX010000011.1"/>
</dbReference>
<dbReference type="InterPro" id="IPR036388">
    <property type="entry name" value="WH-like_DNA-bd_sf"/>
</dbReference>
<dbReference type="InterPro" id="IPR046348">
    <property type="entry name" value="SIS_dom_sf"/>
</dbReference>
<dbReference type="OrthoDB" id="370421at2"/>
<dbReference type="GO" id="GO:0003677">
    <property type="term" value="F:DNA binding"/>
    <property type="evidence" value="ECO:0007669"/>
    <property type="project" value="UniProtKB-KW"/>
</dbReference>
<dbReference type="KEGG" id="bths:CNY62_06670"/>
<dbReference type="CDD" id="cd05013">
    <property type="entry name" value="SIS_RpiR"/>
    <property type="match status" value="1"/>
</dbReference>
<dbReference type="InterPro" id="IPR047640">
    <property type="entry name" value="RpiR-like"/>
</dbReference>
<dbReference type="SUPFAM" id="SSF53697">
    <property type="entry name" value="SIS domain"/>
    <property type="match status" value="1"/>
</dbReference>
<dbReference type="SUPFAM" id="SSF46689">
    <property type="entry name" value="Homeodomain-like"/>
    <property type="match status" value="1"/>
</dbReference>
<dbReference type="Pfam" id="PF01418">
    <property type="entry name" value="HTH_6"/>
    <property type="match status" value="1"/>
</dbReference>
<dbReference type="PROSITE" id="PS51464">
    <property type="entry name" value="SIS"/>
    <property type="match status" value="1"/>
</dbReference>
<dbReference type="STRING" id="2756.BFR44_11665"/>
<dbReference type="InterPro" id="IPR000281">
    <property type="entry name" value="HTH_RpiR"/>
</dbReference>
<name>A0A1D2LF25_BROTH</name>
<evidence type="ECO:0000256" key="3">
    <source>
        <dbReference type="ARBA" id="ARBA00023163"/>
    </source>
</evidence>
<keyword evidence="7" id="KW-1185">Reference proteome</keyword>
<dbReference type="GO" id="GO:0003700">
    <property type="term" value="F:DNA-binding transcription factor activity"/>
    <property type="evidence" value="ECO:0007669"/>
    <property type="project" value="InterPro"/>
</dbReference>
<dbReference type="Pfam" id="PF01380">
    <property type="entry name" value="SIS"/>
    <property type="match status" value="1"/>
</dbReference>
<dbReference type="PANTHER" id="PTHR30514">
    <property type="entry name" value="GLUCOKINASE"/>
    <property type="match status" value="1"/>
</dbReference>
<proteinExistence type="predicted"/>
<dbReference type="Gene3D" id="1.10.10.10">
    <property type="entry name" value="Winged helix-like DNA-binding domain superfamily/Winged helix DNA-binding domain"/>
    <property type="match status" value="1"/>
</dbReference>
<keyword evidence="1" id="KW-0805">Transcription regulation</keyword>
<accession>A0A1D2LF25</accession>
<sequence length="281" mass="31161">MSGLISHRIEMNLSKLSKVEQQVAQLILDKGHAIAQLSTQEIAKQAQTSPASVVRFCRSMGLKGVPELKMALSAESGQDKMTGYYDIRSDEAPDILIRKLKANTIQTLEDTLAMVDVKQLQTIADKMVEAETIFIFGIGASWLVAEDFMQKWLRLGKHVYAVQDTHLMATIMTTAPKKAMFFGISYSGETREVIKLRDIAKFNGIQTVSLTGFGSNTLNREVDHVLQTSHAPEALLRSAATSSRTAQMFIVDSLFYVYAAKDIARTQQLLQETRGTIADLK</sequence>
<evidence type="ECO:0000313" key="6">
    <source>
        <dbReference type="EMBL" id="ATF26106.1"/>
    </source>
</evidence>
<dbReference type="InterPro" id="IPR001347">
    <property type="entry name" value="SIS_dom"/>
</dbReference>
<dbReference type="InterPro" id="IPR009057">
    <property type="entry name" value="Homeodomain-like_sf"/>
</dbReference>
<dbReference type="GO" id="GO:0097367">
    <property type="term" value="F:carbohydrate derivative binding"/>
    <property type="evidence" value="ECO:0007669"/>
    <property type="project" value="InterPro"/>
</dbReference>
<dbReference type="GO" id="GO:1901135">
    <property type="term" value="P:carbohydrate derivative metabolic process"/>
    <property type="evidence" value="ECO:0007669"/>
    <property type="project" value="InterPro"/>
</dbReference>
<protein>
    <submittedName>
        <fullName evidence="6">MurR/RpiR family transcriptional regulator</fullName>
    </submittedName>
</protein>
<evidence type="ECO:0000259" key="5">
    <source>
        <dbReference type="PROSITE" id="PS51464"/>
    </source>
</evidence>
<feature type="domain" description="HTH rpiR-type" evidence="4">
    <location>
        <begin position="3"/>
        <end position="79"/>
    </location>
</feature>
<dbReference type="InterPro" id="IPR035472">
    <property type="entry name" value="RpiR-like_SIS"/>
</dbReference>
<organism evidence="6 7">
    <name type="scientific">Brochothrix thermosphacta</name>
    <name type="common">Microbacterium thermosphactum</name>
    <dbReference type="NCBI Taxonomy" id="2756"/>
    <lineage>
        <taxon>Bacteria</taxon>
        <taxon>Bacillati</taxon>
        <taxon>Bacillota</taxon>
        <taxon>Bacilli</taxon>
        <taxon>Bacillales</taxon>
        <taxon>Listeriaceae</taxon>
        <taxon>Brochothrix</taxon>
    </lineage>
</organism>
<evidence type="ECO:0000256" key="1">
    <source>
        <dbReference type="ARBA" id="ARBA00023015"/>
    </source>
</evidence>
<reference evidence="6 7" key="1">
    <citation type="submission" date="2017-09" db="EMBL/GenBank/DDBJ databases">
        <title>Complete Genome Sequences of Two Strains of the Meat Spoilage Bacterium Brochothrix thermosphacta Isolated from Ground Chicken.</title>
        <authorList>
            <person name="Paoli G.C."/>
            <person name="Wijey C."/>
            <person name="Chen C.-Y."/>
            <person name="Nguyen L."/>
            <person name="Yan X."/>
            <person name="Irwin P.L."/>
        </authorList>
    </citation>
    <scope>NUCLEOTIDE SEQUENCE [LARGE SCALE GENOMIC DNA]</scope>
    <source>
        <strain evidence="6 7">BI</strain>
    </source>
</reference>
<dbReference type="PANTHER" id="PTHR30514:SF1">
    <property type="entry name" value="HTH-TYPE TRANSCRIPTIONAL REGULATOR HEXR-RELATED"/>
    <property type="match status" value="1"/>
</dbReference>
<dbReference type="PROSITE" id="PS51071">
    <property type="entry name" value="HTH_RPIR"/>
    <property type="match status" value="1"/>
</dbReference>
<dbReference type="GeneID" id="66537237"/>
<evidence type="ECO:0000256" key="2">
    <source>
        <dbReference type="ARBA" id="ARBA00023125"/>
    </source>
</evidence>
<dbReference type="Gene3D" id="3.40.50.10490">
    <property type="entry name" value="Glucose-6-phosphate isomerase like protein, domain 1"/>
    <property type="match status" value="1"/>
</dbReference>
<evidence type="ECO:0000259" key="4">
    <source>
        <dbReference type="PROSITE" id="PS51071"/>
    </source>
</evidence>
<dbReference type="Proteomes" id="UP000243591">
    <property type="component" value="Chromosome"/>
</dbReference>
<keyword evidence="3" id="KW-0804">Transcription</keyword>
<keyword evidence="2" id="KW-0238">DNA-binding</keyword>
<dbReference type="AlphaFoldDB" id="A0A1D2LF25"/>
<gene>
    <name evidence="6" type="ORF">CNY62_06670</name>
</gene>
<feature type="domain" description="SIS" evidence="5">
    <location>
        <begin position="123"/>
        <end position="264"/>
    </location>
</feature>